<keyword evidence="3" id="KW-1185">Reference proteome</keyword>
<accession>A0A250VTH5</accession>
<gene>
    <name evidence="2" type="ORF">SO3561_09108</name>
</gene>
<evidence type="ECO:0000313" key="3">
    <source>
        <dbReference type="Proteomes" id="UP000217446"/>
    </source>
</evidence>
<dbReference type="InterPro" id="IPR029063">
    <property type="entry name" value="SAM-dependent_MTases_sf"/>
</dbReference>
<reference evidence="3" key="1">
    <citation type="submission" date="2017-05" db="EMBL/GenBank/DDBJ databases">
        <title>Streptomyces olivochromogenes NBRC 3561 whole genome shotgun sequence.</title>
        <authorList>
            <person name="Dohra H."/>
            <person name="Kodani S."/>
        </authorList>
    </citation>
    <scope>NUCLEOTIDE SEQUENCE [LARGE SCALE GENOMIC DNA]</scope>
    <source>
        <strain evidence="3">NBRC 3561</strain>
    </source>
</reference>
<evidence type="ECO:0000313" key="2">
    <source>
        <dbReference type="EMBL" id="GAX57538.1"/>
    </source>
</evidence>
<sequence length="300" mass="33137">MTHARSNGSPAPVVSNSRQTPALAAGTMTPFDDIYDQPDPRAYFRELGPWEYQTPHHAQPIFRRMLTACRPTGPATVLDLCCSYGINAALLNHDLTLADLYAHYTSPQATELTTAELIEWDRAYYAAHRRSDPACVIGLDAAPHAVSYAHAVGLLDEGFAENLESAPPSPALRQAARRTCLVTVTGGASFLSPLTFEPLLDCVHSPVWVAAFVLRTHSYRRIAECLEPYGLRTEKAVPHTFRQRRFTSRQEQQYAIDAVTAAGEDPQDRETRGYFHTTLYLSRHATVAAQTPLTTLVQAS</sequence>
<dbReference type="Proteomes" id="UP000217446">
    <property type="component" value="Unassembled WGS sequence"/>
</dbReference>
<dbReference type="GO" id="GO:0008168">
    <property type="term" value="F:methyltransferase activity"/>
    <property type="evidence" value="ECO:0007669"/>
    <property type="project" value="UniProtKB-KW"/>
</dbReference>
<proteinExistence type="predicted"/>
<comment type="caution">
    <text evidence="2">The sequence shown here is derived from an EMBL/GenBank/DDBJ whole genome shotgun (WGS) entry which is preliminary data.</text>
</comment>
<feature type="region of interest" description="Disordered" evidence="1">
    <location>
        <begin position="1"/>
        <end position="20"/>
    </location>
</feature>
<protein>
    <submittedName>
        <fullName evidence="2">Methyltransferase type 12</fullName>
    </submittedName>
</protein>
<name>A0A250VTH5_STROL</name>
<dbReference type="EMBL" id="BDQI01000037">
    <property type="protein sequence ID" value="GAX57538.1"/>
    <property type="molecule type" value="Genomic_DNA"/>
</dbReference>
<keyword evidence="2" id="KW-0489">Methyltransferase</keyword>
<evidence type="ECO:0000256" key="1">
    <source>
        <dbReference type="SAM" id="MobiDB-lite"/>
    </source>
</evidence>
<dbReference type="STRING" id="1963.AQJ27_46325"/>
<dbReference type="GO" id="GO:0032259">
    <property type="term" value="P:methylation"/>
    <property type="evidence" value="ECO:0007669"/>
    <property type="project" value="UniProtKB-KW"/>
</dbReference>
<keyword evidence="2" id="KW-0808">Transferase</keyword>
<organism evidence="2 3">
    <name type="scientific">Streptomyces olivochromogenes</name>
    <dbReference type="NCBI Taxonomy" id="1963"/>
    <lineage>
        <taxon>Bacteria</taxon>
        <taxon>Bacillati</taxon>
        <taxon>Actinomycetota</taxon>
        <taxon>Actinomycetes</taxon>
        <taxon>Kitasatosporales</taxon>
        <taxon>Streptomycetaceae</taxon>
        <taxon>Streptomyces</taxon>
    </lineage>
</organism>
<dbReference type="AlphaFoldDB" id="A0A250VTH5"/>
<dbReference type="SUPFAM" id="SSF53335">
    <property type="entry name" value="S-adenosyl-L-methionine-dependent methyltransferases"/>
    <property type="match status" value="1"/>
</dbReference>